<protein>
    <submittedName>
        <fullName evidence="1">Uncharacterized protein</fullName>
    </submittedName>
</protein>
<evidence type="ECO:0000313" key="2">
    <source>
        <dbReference type="Proteomes" id="UP000308600"/>
    </source>
</evidence>
<reference evidence="1 2" key="1">
    <citation type="journal article" date="2019" name="Nat. Ecol. Evol.">
        <title>Megaphylogeny resolves global patterns of mushroom evolution.</title>
        <authorList>
            <person name="Varga T."/>
            <person name="Krizsan K."/>
            <person name="Foldi C."/>
            <person name="Dima B."/>
            <person name="Sanchez-Garcia M."/>
            <person name="Sanchez-Ramirez S."/>
            <person name="Szollosi G.J."/>
            <person name="Szarkandi J.G."/>
            <person name="Papp V."/>
            <person name="Albert L."/>
            <person name="Andreopoulos W."/>
            <person name="Angelini C."/>
            <person name="Antonin V."/>
            <person name="Barry K.W."/>
            <person name="Bougher N.L."/>
            <person name="Buchanan P."/>
            <person name="Buyck B."/>
            <person name="Bense V."/>
            <person name="Catcheside P."/>
            <person name="Chovatia M."/>
            <person name="Cooper J."/>
            <person name="Damon W."/>
            <person name="Desjardin D."/>
            <person name="Finy P."/>
            <person name="Geml J."/>
            <person name="Haridas S."/>
            <person name="Hughes K."/>
            <person name="Justo A."/>
            <person name="Karasinski D."/>
            <person name="Kautmanova I."/>
            <person name="Kiss B."/>
            <person name="Kocsube S."/>
            <person name="Kotiranta H."/>
            <person name="LaButti K.M."/>
            <person name="Lechner B.E."/>
            <person name="Liimatainen K."/>
            <person name="Lipzen A."/>
            <person name="Lukacs Z."/>
            <person name="Mihaltcheva S."/>
            <person name="Morgado L.N."/>
            <person name="Niskanen T."/>
            <person name="Noordeloos M.E."/>
            <person name="Ohm R.A."/>
            <person name="Ortiz-Santana B."/>
            <person name="Ovrebo C."/>
            <person name="Racz N."/>
            <person name="Riley R."/>
            <person name="Savchenko A."/>
            <person name="Shiryaev A."/>
            <person name="Soop K."/>
            <person name="Spirin V."/>
            <person name="Szebenyi C."/>
            <person name="Tomsovsky M."/>
            <person name="Tulloss R.E."/>
            <person name="Uehling J."/>
            <person name="Grigoriev I.V."/>
            <person name="Vagvolgyi C."/>
            <person name="Papp T."/>
            <person name="Martin F.M."/>
            <person name="Miettinen O."/>
            <person name="Hibbett D.S."/>
            <person name="Nagy L.G."/>
        </authorList>
    </citation>
    <scope>NUCLEOTIDE SEQUENCE [LARGE SCALE GENOMIC DNA]</scope>
    <source>
        <strain evidence="1 2">NL-1719</strain>
    </source>
</reference>
<evidence type="ECO:0000313" key="1">
    <source>
        <dbReference type="EMBL" id="TFK59405.1"/>
    </source>
</evidence>
<gene>
    <name evidence="1" type="ORF">BDN72DRAFT_905877</name>
</gene>
<keyword evidence="2" id="KW-1185">Reference proteome</keyword>
<accession>A0ACD3A1Y4</accession>
<organism evidence="1 2">
    <name type="scientific">Pluteus cervinus</name>
    <dbReference type="NCBI Taxonomy" id="181527"/>
    <lineage>
        <taxon>Eukaryota</taxon>
        <taxon>Fungi</taxon>
        <taxon>Dikarya</taxon>
        <taxon>Basidiomycota</taxon>
        <taxon>Agaricomycotina</taxon>
        <taxon>Agaricomycetes</taxon>
        <taxon>Agaricomycetidae</taxon>
        <taxon>Agaricales</taxon>
        <taxon>Pluteineae</taxon>
        <taxon>Pluteaceae</taxon>
        <taxon>Pluteus</taxon>
    </lineage>
</organism>
<proteinExistence type="predicted"/>
<sequence>MKHQVTLSLTLSQARALAAFLESEIQHGVIDEIDADIQRVLAELLIQLSFVQEDVDMDEDGFDECPPPTPTTPHASGWQVYDNARPSLMDSTINDAHNQSLHIEDSTPTSMDLDSPTRLRSPDQAGSPMPICTPQARYASLAAQVSPMTYAVFGAGSPCTPTSSRSPSLSPTLSKRTTTFSAFNPLLLAGQRRIVIQEGGNGGGGGGGGGAGPGVAIDWDPSCRRGARAIVAEAIQQVNQYPDQLGVVNQQQLDPYADDLAQQYAGMQLQHDAAAGSLACGSDRVRSTGVAASVGGYEHRGLGNVDSEDDEDNANDDGNQGRKKRQQVWDKTVQLPSSNIILGAPMIIVPVAERQALSDFAKTLITRVSMHFDRLLLDDPSLFNPRDVMDYLDRIFADQHHLSGQNELQGLAKVAHDCYAIEQMENFLRFMYMIKIITFRVGVHNEAAHNGQSRQSVLKELQKKGESVLSALSISTLERYIVEASKACLLLGAGSIYFVAMFAWAATKAELSGLTSTDAIRLAALIRCPDDSTHGKLIQESVIPGVDYLRRRYSFSLPSLYTELNRWCFDCPQIVDCTNIFATDALMDSLDYDSFVKGRDWEAWAPCLTPLVNHDLISIRQPAPLPTCSPPPLPPLPMPMSPPRFASTSALSTVFSIARPQRLALPPPQPLTSPPPLPPLPLNSPPPLPPQPLTSPPPLPPQPLTSPPPLPPQPPMPPPPLPPVSSTPDLFLIKTNFDPNHGVNKNIMFPRGDSMSQTKDRQEWTQKERDNVNKFKVVAVTGEELKAKIIKQLRSGCKQYYDSQGEAMEDQNYKAYVYAPNEVLRQSKVVRFNGRNKKLLAIVCTGLHDQIKSRLLRPLEAIFGDQLKQHNSFITPFDPFYSLHFSFYNRYSVKAPKKSAQQNVNVDPCTIQKKDKKKKANTAQFIPRASGEIRDHPAKYGAMQQMMAPVFTFIDKLVFQFYHLCLYSTYFHYYRLRSIYQRTIHKDLKEFVEALPGNAVSPASPFSGFVINLNAVTQAHRDWNDQSICVVTVISDPDCEGGELVLVEPGLVLDLKCGDMVIFPSSQLSHFNLHFKGIRASVVCHSDKYATSWLADRNGWQYYPLFKTQRGRKAGAKGVGKASVGKSSTI</sequence>
<dbReference type="Proteomes" id="UP000308600">
    <property type="component" value="Unassembled WGS sequence"/>
</dbReference>
<dbReference type="EMBL" id="ML208988">
    <property type="protein sequence ID" value="TFK59405.1"/>
    <property type="molecule type" value="Genomic_DNA"/>
</dbReference>
<name>A0ACD3A1Y4_9AGAR</name>